<reference evidence="14" key="1">
    <citation type="submission" date="2019-03" db="EMBL/GenBank/DDBJ databases">
        <title>Snf2 controls pulcherriminic acid biosynthesis and connects pigmentation and antifungal activity of the yeast Metschnikowia pulcherrima.</title>
        <authorList>
            <person name="Gore-Lloyd D."/>
            <person name="Sumann I."/>
            <person name="Brachmann A.O."/>
            <person name="Schneeberger K."/>
            <person name="Ortiz-Merino R.A."/>
            <person name="Moreno-Beltran M."/>
            <person name="Schlaefli M."/>
            <person name="Kirner P."/>
            <person name="Santos Kron A."/>
            <person name="Wolfe K.H."/>
            <person name="Piel J."/>
            <person name="Ahrens C.H."/>
            <person name="Henk D."/>
            <person name="Freimoser F.M."/>
        </authorList>
    </citation>
    <scope>NUCLEOTIDE SEQUENCE [LARGE SCALE GENOMIC DNA]</scope>
    <source>
        <strain evidence="14">APC 1.2</strain>
    </source>
</reference>
<evidence type="ECO:0000256" key="8">
    <source>
        <dbReference type="ARBA" id="ARBA00081322"/>
    </source>
</evidence>
<dbReference type="AlphaFoldDB" id="A0A4P6XSX0"/>
<dbReference type="EC" id="1.1.1.358" evidence="6"/>
<feature type="domain" description="NADP-dependent oxidoreductase" evidence="12">
    <location>
        <begin position="51"/>
        <end position="308"/>
    </location>
</feature>
<evidence type="ECO:0000256" key="9">
    <source>
        <dbReference type="PIRSR" id="PIRSR000097-1"/>
    </source>
</evidence>
<comment type="catalytic activity">
    <reaction evidence="4">
        <text>(R)-pantolactone + NADP(+) = 2-dehydropantolactone + NADPH + H(+)</text>
        <dbReference type="Rhea" id="RHEA:18981"/>
        <dbReference type="ChEBI" id="CHEBI:15378"/>
        <dbReference type="ChEBI" id="CHEBI:16719"/>
        <dbReference type="ChEBI" id="CHEBI:18395"/>
        <dbReference type="ChEBI" id="CHEBI:57783"/>
        <dbReference type="ChEBI" id="CHEBI:58349"/>
        <dbReference type="EC" id="1.1.1.358"/>
    </reaction>
</comment>
<proteinExistence type="inferred from homology"/>
<evidence type="ECO:0000313" key="13">
    <source>
        <dbReference type="EMBL" id="QBM89248.1"/>
    </source>
</evidence>
<feature type="binding site" evidence="10">
    <location>
        <position position="134"/>
    </location>
    <ligand>
        <name>substrate</name>
    </ligand>
</feature>
<dbReference type="Pfam" id="PF00248">
    <property type="entry name" value="Aldo_ket_red"/>
    <property type="match status" value="1"/>
</dbReference>
<dbReference type="FunFam" id="3.20.20.100:FF:000002">
    <property type="entry name" value="2,5-diketo-D-gluconic acid reductase A"/>
    <property type="match status" value="1"/>
</dbReference>
<dbReference type="PANTHER" id="PTHR43827:SF3">
    <property type="entry name" value="NADP-DEPENDENT OXIDOREDUCTASE DOMAIN-CONTAINING PROTEIN"/>
    <property type="match status" value="1"/>
</dbReference>
<dbReference type="EMBL" id="CP034459">
    <property type="protein sequence ID" value="QBM89248.1"/>
    <property type="molecule type" value="Genomic_DNA"/>
</dbReference>
<comment type="catalytic activity">
    <reaction evidence="5">
        <text>isatin + NADPH + H(+) = 3-hydroxyindolin-2-one + NADP(+)</text>
        <dbReference type="Rhea" id="RHEA:68608"/>
        <dbReference type="ChEBI" id="CHEBI:15378"/>
        <dbReference type="ChEBI" id="CHEBI:27539"/>
        <dbReference type="ChEBI" id="CHEBI:28536"/>
        <dbReference type="ChEBI" id="CHEBI:57783"/>
        <dbReference type="ChEBI" id="CHEBI:58349"/>
    </reaction>
</comment>
<evidence type="ECO:0000259" key="12">
    <source>
        <dbReference type="Pfam" id="PF00248"/>
    </source>
</evidence>
<gene>
    <name evidence="13" type="primary">MPUL0D03120</name>
    <name evidence="13" type="ORF">METSCH_D03120</name>
</gene>
<name>A0A4P6XSX0_9ASCO</name>
<organism evidence="13 14">
    <name type="scientific">Metschnikowia aff. pulcherrima</name>
    <dbReference type="NCBI Taxonomy" id="2163413"/>
    <lineage>
        <taxon>Eukaryota</taxon>
        <taxon>Fungi</taxon>
        <taxon>Dikarya</taxon>
        <taxon>Ascomycota</taxon>
        <taxon>Saccharomycotina</taxon>
        <taxon>Pichiomycetes</taxon>
        <taxon>Metschnikowiaceae</taxon>
        <taxon>Metschnikowia</taxon>
    </lineage>
</organism>
<evidence type="ECO:0000256" key="10">
    <source>
        <dbReference type="PIRSR" id="PIRSR000097-2"/>
    </source>
</evidence>
<dbReference type="InterPro" id="IPR036812">
    <property type="entry name" value="NAD(P)_OxRdtase_dom_sf"/>
</dbReference>
<comment type="similarity">
    <text evidence="1">Belongs to the aldo/keto reductase family.</text>
</comment>
<dbReference type="SUPFAM" id="SSF51430">
    <property type="entry name" value="NAD(P)-linked oxidoreductase"/>
    <property type="match status" value="1"/>
</dbReference>
<keyword evidence="3" id="KW-0560">Oxidoreductase</keyword>
<evidence type="ECO:0000256" key="11">
    <source>
        <dbReference type="PIRSR" id="PIRSR000097-3"/>
    </source>
</evidence>
<evidence type="ECO:0000256" key="4">
    <source>
        <dbReference type="ARBA" id="ARBA00050878"/>
    </source>
</evidence>
<evidence type="ECO:0000256" key="7">
    <source>
        <dbReference type="ARBA" id="ARBA00079693"/>
    </source>
</evidence>
<dbReference type="InterPro" id="IPR020471">
    <property type="entry name" value="AKR"/>
</dbReference>
<feature type="site" description="Lowers pKa of active site Tyr" evidence="11">
    <location>
        <position position="97"/>
    </location>
</feature>
<evidence type="ECO:0000313" key="14">
    <source>
        <dbReference type="Proteomes" id="UP000292447"/>
    </source>
</evidence>
<dbReference type="Proteomes" id="UP000292447">
    <property type="component" value="Chromosome IV"/>
</dbReference>
<protein>
    <recommendedName>
        <fullName evidence="7">2-dehydropantolactone reductase</fullName>
        <ecNumber evidence="6">1.1.1.358</ecNumber>
    </recommendedName>
    <alternativeName>
        <fullName evidence="7">2-dehydropantolactone reductase</fullName>
    </alternativeName>
    <alternativeName>
        <fullName evidence="8">Ketopantoyl-lactone reductase</fullName>
    </alternativeName>
</protein>
<sequence>MSPSKPVEPFGTKLTTKSGNPVYLGTGSGTKWQKIKKARDASLKDTLVDELVDNLVLSVKNGFRHLDTAEIYTTHPEIAEAIKKSGVPREDLFITTKYNPGVDIKPASHKSGAESVDAALKELDVDYIDLFLVHFPFFNDEYSHGQSLEKVWADLIQAKKDGKVRYIGGSNFAIEHLKQVSAIAGGDPNYSAQVNQIEFHPYLQDQSEGIRDYAKKNGVLLEAYGPLSPLFRIIDDDGNEVVDHPLKPVIPKLAEKYGKTSAQILLRYTLQKGLLPITTSSQSERQKEALAVYEFALEDDDVKLIDDVGSQFHFRGFFKNLYHTKD</sequence>
<evidence type="ECO:0000256" key="6">
    <source>
        <dbReference type="ARBA" id="ARBA00066965"/>
    </source>
</evidence>
<keyword evidence="14" id="KW-1185">Reference proteome</keyword>
<evidence type="ECO:0000256" key="2">
    <source>
        <dbReference type="ARBA" id="ARBA00022857"/>
    </source>
</evidence>
<evidence type="ECO:0000256" key="5">
    <source>
        <dbReference type="ARBA" id="ARBA00051098"/>
    </source>
</evidence>
<dbReference type="STRING" id="2163413.A0A4P6XSX0"/>
<dbReference type="PIRSF" id="PIRSF000097">
    <property type="entry name" value="AKR"/>
    <property type="match status" value="1"/>
</dbReference>
<dbReference type="PANTHER" id="PTHR43827">
    <property type="entry name" value="2,5-DIKETO-D-GLUCONIC ACID REDUCTASE"/>
    <property type="match status" value="1"/>
</dbReference>
<evidence type="ECO:0000256" key="3">
    <source>
        <dbReference type="ARBA" id="ARBA00023002"/>
    </source>
</evidence>
<evidence type="ECO:0000256" key="1">
    <source>
        <dbReference type="ARBA" id="ARBA00007905"/>
    </source>
</evidence>
<dbReference type="Gene3D" id="3.20.20.100">
    <property type="entry name" value="NADP-dependent oxidoreductase domain"/>
    <property type="match status" value="1"/>
</dbReference>
<dbReference type="GO" id="GO:0042180">
    <property type="term" value="P:ketone metabolic process"/>
    <property type="evidence" value="ECO:0007669"/>
    <property type="project" value="UniProtKB-ARBA"/>
</dbReference>
<accession>A0A4P6XSX0</accession>
<feature type="active site" description="Proton donor" evidence="9">
    <location>
        <position position="72"/>
    </location>
</feature>
<dbReference type="PRINTS" id="PR00069">
    <property type="entry name" value="ALDKETRDTASE"/>
</dbReference>
<keyword evidence="2" id="KW-0521">NADP</keyword>
<dbReference type="GO" id="GO:0047011">
    <property type="term" value="F:2-dehydropantolactone reductase (A-specific) activity"/>
    <property type="evidence" value="ECO:0007669"/>
    <property type="project" value="UniProtKB-ARBA"/>
</dbReference>
<dbReference type="InterPro" id="IPR023210">
    <property type="entry name" value="NADP_OxRdtase_dom"/>
</dbReference>